<keyword evidence="2" id="KW-0808">Transferase</keyword>
<dbReference type="SUPFAM" id="SSF53448">
    <property type="entry name" value="Nucleotide-diphospho-sugar transferases"/>
    <property type="match status" value="1"/>
</dbReference>
<evidence type="ECO:0000313" key="3">
    <source>
        <dbReference type="Proteomes" id="UP000642809"/>
    </source>
</evidence>
<gene>
    <name evidence="2" type="ORF">GCM10008106_07790</name>
</gene>
<reference evidence="2" key="1">
    <citation type="journal article" date="2014" name="Int. J. Syst. Evol. Microbiol.">
        <title>Complete genome sequence of Corynebacterium casei LMG S-19264T (=DSM 44701T), isolated from a smear-ripened cheese.</title>
        <authorList>
            <consortium name="US DOE Joint Genome Institute (JGI-PGF)"/>
            <person name="Walter F."/>
            <person name="Albersmeier A."/>
            <person name="Kalinowski J."/>
            <person name="Ruckert C."/>
        </authorList>
    </citation>
    <scope>NUCLEOTIDE SEQUENCE</scope>
    <source>
        <strain evidence="2">KCTC 23224</strain>
    </source>
</reference>
<keyword evidence="2" id="KW-0418">Kinase</keyword>
<dbReference type="CDD" id="cd04182">
    <property type="entry name" value="GT_2_like_f"/>
    <property type="match status" value="1"/>
</dbReference>
<dbReference type="AlphaFoldDB" id="A0A8J3CWG0"/>
<protein>
    <submittedName>
        <fullName evidence="2">4-diphosphocytidyl-2C-methyl-D-erythritol kinase</fullName>
    </submittedName>
</protein>
<evidence type="ECO:0000259" key="1">
    <source>
        <dbReference type="Pfam" id="PF12804"/>
    </source>
</evidence>
<feature type="domain" description="MobA-like NTP transferase" evidence="1">
    <location>
        <begin position="9"/>
        <end position="170"/>
    </location>
</feature>
<dbReference type="PANTHER" id="PTHR43777">
    <property type="entry name" value="MOLYBDENUM COFACTOR CYTIDYLYLTRANSFERASE"/>
    <property type="match status" value="1"/>
</dbReference>
<sequence>MRAMNDFAAIILAAGASTRLGQPKQLLEYQGKMLLQHAIEVVSPVVGQRLLVVLGAHAAKILDVFQNYPFPYVINETWSDGMSTSLRLGLSALLKEDAIDGIFLLVSDQPFVDTDVITQLKNKHLSTNKKLIASAYSDTLGVPAFIHRDYFEELLSQQKDMGAKKLFFKYPEDVDTISFPKGAFDVDTAEDVFRLKNVDS</sequence>
<dbReference type="PANTHER" id="PTHR43777:SF1">
    <property type="entry name" value="MOLYBDENUM COFACTOR CYTIDYLYLTRANSFERASE"/>
    <property type="match status" value="1"/>
</dbReference>
<dbReference type="EMBL" id="BMYF01000003">
    <property type="protein sequence ID" value="GHB29315.1"/>
    <property type="molecule type" value="Genomic_DNA"/>
</dbReference>
<accession>A0A8J3CWG0</accession>
<dbReference type="InterPro" id="IPR025877">
    <property type="entry name" value="MobA-like_NTP_Trfase"/>
</dbReference>
<comment type="caution">
    <text evidence="2">The sequence shown here is derived from an EMBL/GenBank/DDBJ whole genome shotgun (WGS) entry which is preliminary data.</text>
</comment>
<reference evidence="2" key="2">
    <citation type="submission" date="2020-09" db="EMBL/GenBank/DDBJ databases">
        <authorList>
            <person name="Sun Q."/>
            <person name="Kim S."/>
        </authorList>
    </citation>
    <scope>NUCLEOTIDE SEQUENCE</scope>
    <source>
        <strain evidence="2">KCTC 23224</strain>
    </source>
</reference>
<name>A0A8J3CWG0_9BACT</name>
<evidence type="ECO:0000313" key="2">
    <source>
        <dbReference type="EMBL" id="GHB29315.1"/>
    </source>
</evidence>
<dbReference type="GO" id="GO:0016779">
    <property type="term" value="F:nucleotidyltransferase activity"/>
    <property type="evidence" value="ECO:0007669"/>
    <property type="project" value="UniProtKB-ARBA"/>
</dbReference>
<dbReference type="InterPro" id="IPR029044">
    <property type="entry name" value="Nucleotide-diphossugar_trans"/>
</dbReference>
<keyword evidence="3" id="KW-1185">Reference proteome</keyword>
<dbReference type="Proteomes" id="UP000642809">
    <property type="component" value="Unassembled WGS sequence"/>
</dbReference>
<proteinExistence type="predicted"/>
<dbReference type="GO" id="GO:0016301">
    <property type="term" value="F:kinase activity"/>
    <property type="evidence" value="ECO:0007669"/>
    <property type="project" value="UniProtKB-KW"/>
</dbReference>
<dbReference type="Gene3D" id="3.90.550.10">
    <property type="entry name" value="Spore Coat Polysaccharide Biosynthesis Protein SpsA, Chain A"/>
    <property type="match status" value="1"/>
</dbReference>
<dbReference type="Pfam" id="PF12804">
    <property type="entry name" value="NTP_transf_3"/>
    <property type="match status" value="1"/>
</dbReference>
<organism evidence="2 3">
    <name type="scientific">Mongoliitalea lutea</name>
    <dbReference type="NCBI Taxonomy" id="849756"/>
    <lineage>
        <taxon>Bacteria</taxon>
        <taxon>Pseudomonadati</taxon>
        <taxon>Bacteroidota</taxon>
        <taxon>Cytophagia</taxon>
        <taxon>Cytophagales</taxon>
        <taxon>Cyclobacteriaceae</taxon>
        <taxon>Mongoliitalea</taxon>
    </lineage>
</organism>